<evidence type="ECO:0000313" key="1">
    <source>
        <dbReference type="EMBL" id="PFX21623.1"/>
    </source>
</evidence>
<dbReference type="AlphaFoldDB" id="A0A2B4RXW4"/>
<accession>A0A2B4RXW4</accession>
<dbReference type="Proteomes" id="UP000225706">
    <property type="component" value="Unassembled WGS sequence"/>
</dbReference>
<comment type="caution">
    <text evidence="1">The sequence shown here is derived from an EMBL/GenBank/DDBJ whole genome shotgun (WGS) entry which is preliminary data.</text>
</comment>
<dbReference type="EMBL" id="LSMT01000269">
    <property type="protein sequence ID" value="PFX21623.1"/>
    <property type="molecule type" value="Genomic_DNA"/>
</dbReference>
<proteinExistence type="predicted"/>
<sequence length="315" mass="36026">MKRDNGVNQDSLRTKRFQHFSAQDLRNSSSVSRGDLCGWEISQLLLLHDDFGIVEWVKDEERSMFSVTNETGWCHSYFGCLTPRSAVSILETAQNDGSAMDTFSCRLHEETSGPLTANNLHALRGMPKQPDKQDEELRQTLPTNRTARNVRMNTSFDPSRLPERRPHLLDTRPLLSPVAKMCNLERRLEARRKSKIERGVESLRQPLTTKARTCLGKRELFNPSVISVMAGDLDSDITNKDSRDSRKKLYKKYLQLLPIDSMLKMRRHANTVNISPPKKCLTPLPAIEVQSVIFSPKLSCNQKQLDKTPFKSYRP</sequence>
<evidence type="ECO:0000313" key="2">
    <source>
        <dbReference type="Proteomes" id="UP000225706"/>
    </source>
</evidence>
<name>A0A2B4RXW4_STYPI</name>
<gene>
    <name evidence="1" type="ORF">AWC38_SpisGene13869</name>
</gene>
<organism evidence="1 2">
    <name type="scientific">Stylophora pistillata</name>
    <name type="common">Smooth cauliflower coral</name>
    <dbReference type="NCBI Taxonomy" id="50429"/>
    <lineage>
        <taxon>Eukaryota</taxon>
        <taxon>Metazoa</taxon>
        <taxon>Cnidaria</taxon>
        <taxon>Anthozoa</taxon>
        <taxon>Hexacorallia</taxon>
        <taxon>Scleractinia</taxon>
        <taxon>Astrocoeniina</taxon>
        <taxon>Pocilloporidae</taxon>
        <taxon>Stylophora</taxon>
    </lineage>
</organism>
<reference evidence="2" key="1">
    <citation type="journal article" date="2017" name="bioRxiv">
        <title>Comparative analysis of the genomes of Stylophora pistillata and Acropora digitifera provides evidence for extensive differences between species of corals.</title>
        <authorList>
            <person name="Voolstra C.R."/>
            <person name="Li Y."/>
            <person name="Liew Y.J."/>
            <person name="Baumgarten S."/>
            <person name="Zoccola D."/>
            <person name="Flot J.-F."/>
            <person name="Tambutte S."/>
            <person name="Allemand D."/>
            <person name="Aranda M."/>
        </authorList>
    </citation>
    <scope>NUCLEOTIDE SEQUENCE [LARGE SCALE GENOMIC DNA]</scope>
</reference>
<keyword evidence="2" id="KW-1185">Reference proteome</keyword>
<protein>
    <submittedName>
        <fullName evidence="1">Uncharacterized protein</fullName>
    </submittedName>
</protein>
<dbReference type="OrthoDB" id="10347545at2759"/>